<organism evidence="1 2">
    <name type="scientific">Actinospica acidithermotolerans</name>
    <dbReference type="NCBI Taxonomy" id="2828514"/>
    <lineage>
        <taxon>Bacteria</taxon>
        <taxon>Bacillati</taxon>
        <taxon>Actinomycetota</taxon>
        <taxon>Actinomycetes</taxon>
        <taxon>Catenulisporales</taxon>
        <taxon>Actinospicaceae</taxon>
        <taxon>Actinospica</taxon>
    </lineage>
</organism>
<dbReference type="Proteomes" id="UP000676325">
    <property type="component" value="Unassembled WGS sequence"/>
</dbReference>
<gene>
    <name evidence="1" type="ORF">KDK95_01070</name>
</gene>
<evidence type="ECO:0000313" key="2">
    <source>
        <dbReference type="Proteomes" id="UP000676325"/>
    </source>
</evidence>
<sequence length="226" mass="24868">MNAEAMLANPGSTERTRVRRIPELAVTDRSMLHRVLDAGLVGHLALADETGQPYALPVAYARDDESLIVHGSTASRLFRLCAAGTPVCLTVTLLDGLVLARSAFESSMNYRSVMVLGHCSVLHGKAKERGLRLISDHLMPERWNEVRKPSAQELKATAVLELPLDECSVKINADGPDDPAEDVELPVWAGRVPLIRQWGDPVPSADLKPEYGAIPEYVRRWNQRTS</sequence>
<dbReference type="Pfam" id="PF12900">
    <property type="entry name" value="Pyridox_ox_2"/>
    <property type="match status" value="1"/>
</dbReference>
<dbReference type="InterPro" id="IPR012349">
    <property type="entry name" value="Split_barrel_FMN-bd"/>
</dbReference>
<accession>A0A941E4C8</accession>
<name>A0A941E4C8_9ACTN</name>
<dbReference type="InterPro" id="IPR024747">
    <property type="entry name" value="Pyridox_Oxase-rel"/>
</dbReference>
<comment type="caution">
    <text evidence="1">The sequence shown here is derived from an EMBL/GenBank/DDBJ whole genome shotgun (WGS) entry which is preliminary data.</text>
</comment>
<dbReference type="SUPFAM" id="SSF50475">
    <property type="entry name" value="FMN-binding split barrel"/>
    <property type="match status" value="1"/>
</dbReference>
<dbReference type="RefSeq" id="WP_212516036.1">
    <property type="nucleotide sequence ID" value="NZ_JAGSOH010000002.1"/>
</dbReference>
<proteinExistence type="predicted"/>
<dbReference type="PANTHER" id="PTHR34071">
    <property type="entry name" value="5-NITROIMIDAZOLE ANTIBIOTICS RESISTANCE PROTEIN, NIMA-FAMILY-RELATED PROTEIN-RELATED"/>
    <property type="match status" value="1"/>
</dbReference>
<evidence type="ECO:0000313" key="1">
    <source>
        <dbReference type="EMBL" id="MBR7824881.1"/>
    </source>
</evidence>
<reference evidence="1" key="1">
    <citation type="submission" date="2021-04" db="EMBL/GenBank/DDBJ databases">
        <title>Genome based classification of Actinospica acidithermotolerans sp. nov., an actinobacterium isolated from an Indonesian hot spring.</title>
        <authorList>
            <person name="Kusuma A.B."/>
            <person name="Putra K.E."/>
            <person name="Nafisah S."/>
            <person name="Loh J."/>
            <person name="Nouioui I."/>
            <person name="Goodfellow M."/>
        </authorList>
    </citation>
    <scope>NUCLEOTIDE SEQUENCE</scope>
    <source>
        <strain evidence="1">MGRD01-02</strain>
    </source>
</reference>
<protein>
    <submittedName>
        <fullName evidence="1">Pyridoxamine 5'-phosphate oxidase family protein</fullName>
    </submittedName>
</protein>
<dbReference type="Gene3D" id="2.30.110.10">
    <property type="entry name" value="Electron Transport, Fmn-binding Protein, Chain A"/>
    <property type="match status" value="1"/>
</dbReference>
<dbReference type="AlphaFoldDB" id="A0A941E4C8"/>
<dbReference type="EMBL" id="JAGSOH010000002">
    <property type="protein sequence ID" value="MBR7824881.1"/>
    <property type="molecule type" value="Genomic_DNA"/>
</dbReference>
<keyword evidence="2" id="KW-1185">Reference proteome</keyword>
<dbReference type="PANTHER" id="PTHR34071:SF2">
    <property type="entry name" value="FLAVIN-NUCLEOTIDE-BINDING PROTEIN"/>
    <property type="match status" value="1"/>
</dbReference>